<comment type="subcellular location">
    <subcellularLocation>
        <location evidence="1">Nucleus</location>
    </subcellularLocation>
</comment>
<evidence type="ECO:0000256" key="1">
    <source>
        <dbReference type="ARBA" id="ARBA00004123"/>
    </source>
</evidence>
<dbReference type="GO" id="GO:0003677">
    <property type="term" value="F:DNA binding"/>
    <property type="evidence" value="ECO:0007669"/>
    <property type="project" value="InterPro"/>
</dbReference>
<organism evidence="5 6">
    <name type="scientific">Cymbomonas tetramitiformis</name>
    <dbReference type="NCBI Taxonomy" id="36881"/>
    <lineage>
        <taxon>Eukaryota</taxon>
        <taxon>Viridiplantae</taxon>
        <taxon>Chlorophyta</taxon>
        <taxon>Pyramimonadophyceae</taxon>
        <taxon>Pyramimonadales</taxon>
        <taxon>Pyramimonadaceae</taxon>
        <taxon>Cymbomonas</taxon>
    </lineage>
</organism>
<name>A0AAE0GZL3_9CHLO</name>
<reference evidence="5 6" key="1">
    <citation type="journal article" date="2015" name="Genome Biol. Evol.">
        <title>Comparative Genomics of a Bacterivorous Green Alga Reveals Evolutionary Causalities and Consequences of Phago-Mixotrophic Mode of Nutrition.</title>
        <authorList>
            <person name="Burns J.A."/>
            <person name="Paasch A."/>
            <person name="Narechania A."/>
            <person name="Kim E."/>
        </authorList>
    </citation>
    <scope>NUCLEOTIDE SEQUENCE [LARGE SCALE GENOMIC DNA]</scope>
    <source>
        <strain evidence="5 6">PLY_AMNH</strain>
    </source>
</reference>
<evidence type="ECO:0000256" key="2">
    <source>
        <dbReference type="ARBA" id="ARBA00023015"/>
    </source>
</evidence>
<dbReference type="EMBL" id="LGRX02001359">
    <property type="protein sequence ID" value="KAK3286281.1"/>
    <property type="molecule type" value="Genomic_DNA"/>
</dbReference>
<evidence type="ECO:0000256" key="4">
    <source>
        <dbReference type="SAM" id="MobiDB-lite"/>
    </source>
</evidence>
<dbReference type="Proteomes" id="UP001190700">
    <property type="component" value="Unassembled WGS sequence"/>
</dbReference>
<evidence type="ECO:0000256" key="3">
    <source>
        <dbReference type="ARBA" id="ARBA00023163"/>
    </source>
</evidence>
<protein>
    <submittedName>
        <fullName evidence="5">Uncharacterized protein</fullName>
    </submittedName>
</protein>
<accession>A0AAE0GZL3</accession>
<dbReference type="GO" id="GO:0005634">
    <property type="term" value="C:nucleus"/>
    <property type="evidence" value="ECO:0007669"/>
    <property type="project" value="UniProtKB-SubCell"/>
</dbReference>
<comment type="caution">
    <text evidence="5">The sequence shown here is derived from an EMBL/GenBank/DDBJ whole genome shotgun (WGS) entry which is preliminary data.</text>
</comment>
<dbReference type="InterPro" id="IPR016177">
    <property type="entry name" value="DNA-bd_dom_sf"/>
</dbReference>
<keyword evidence="6" id="KW-1185">Reference proteome</keyword>
<gene>
    <name evidence="5" type="ORF">CYMTET_6159</name>
</gene>
<dbReference type="AlphaFoldDB" id="A0AAE0GZL3"/>
<evidence type="ECO:0000313" key="6">
    <source>
        <dbReference type="Proteomes" id="UP001190700"/>
    </source>
</evidence>
<sequence length="481" mass="52839">MLCETYILKPEGMAWTHPAGGTVKKWSVITDCLQAHNEHASMLLVWEKHTTSHAAARTRADTARLPQLVTRPYARQTEVARLTLGPAPLDGDLLSVALPSIVENVEEQGLGALGEAHGIDTSTSKGVYLLSDRKSTKKWEAAFTYQGVRSRIGFYETEQEARLAYDAMMTALLDPDNPSIDAALADKARVVLVKIKERDLVKREHALEKREHLATRRMEEMEQVHADIMPWKRAFSATQVEDLQAYIIAEAALSARYGTRAHPKCLGAICQNILVEDMPVESVAAEYLCMMGRFFQSGKRKRGEEDGDAALVDSDTRGEAEESYSGGKCSLDINGDLGGEGSLGSDDGGEGSVADEGNSGGEDCVEAERKHNLSMRWGSRISNLFATASCTRSGRQCLETLAGDRTRPALPMPTEEGCRRRIQTPSNKRRATRPYCSRGSPAGCRRRIPTPSNKCRATRPYCSRGSPAGYCFCSNSRDDRT</sequence>
<feature type="region of interest" description="Disordered" evidence="4">
    <location>
        <begin position="300"/>
        <end position="363"/>
    </location>
</feature>
<dbReference type="SUPFAM" id="SSF54171">
    <property type="entry name" value="DNA-binding domain"/>
    <property type="match status" value="1"/>
</dbReference>
<proteinExistence type="predicted"/>
<evidence type="ECO:0000313" key="5">
    <source>
        <dbReference type="EMBL" id="KAK3286281.1"/>
    </source>
</evidence>
<keyword evidence="3" id="KW-0804">Transcription</keyword>
<keyword evidence="2" id="KW-0805">Transcription regulation</keyword>